<dbReference type="AlphaFoldDB" id="A0A1Q8QNS9"/>
<feature type="domain" description="DUF6242" evidence="1">
    <location>
        <begin position="43"/>
        <end position="250"/>
    </location>
</feature>
<name>A0A1Q8QNS9_9FIRM</name>
<dbReference type="RefSeq" id="WP_075366203.1">
    <property type="nucleotide sequence ID" value="NZ_MLBF01000037.1"/>
</dbReference>
<evidence type="ECO:0000313" key="3">
    <source>
        <dbReference type="Proteomes" id="UP000186102"/>
    </source>
</evidence>
<dbReference type="OrthoDB" id="501835at2"/>
<keyword evidence="3" id="KW-1185">Reference proteome</keyword>
<evidence type="ECO:0000259" key="1">
    <source>
        <dbReference type="Pfam" id="PF25852"/>
    </source>
</evidence>
<dbReference type="Pfam" id="PF25852">
    <property type="entry name" value="DUF6242_C"/>
    <property type="match status" value="1"/>
</dbReference>
<sequence length="410" mass="44903">MEKKISIPVAVLIISLLLVGCSGLSMGKPAEPQTNQPVNTTDNTSKEALGLSSIRMVTETTGWALGNGRILRTIDGGNQWEDITPPEKLANPRGTTLAFLDANTVWVATSTEDGSKGSKIIVFRTNNGGQSWQSAPVSVENNGAERFPRSLNFIDSERGWLMIEPDHGMNSSPGQLFATTDSGATWSKISITDGSQNALPFGGTIRFRNSATGWVVGANTSTTRNKLYMTRDGGLTWQQQKLVLPNGFSGGEIDVVSPPVFLSTDSKEGILMTTFVPESHKTIEYATIFYVTQDGGLTWQSRKPVKPESLTIDFINANDWWHWRSEHRDTGSTAPVNGKLYHTSNGGKTWSETNPDKTLQELLQKGQNIMELDFADCKIGWVLVRSKDSSPNTLLKTTDGGNTWTRIYPK</sequence>
<dbReference type="PANTHER" id="PTHR47199">
    <property type="entry name" value="PHOTOSYSTEM II STABILITY/ASSEMBLY FACTOR HCF136, CHLOROPLASTIC"/>
    <property type="match status" value="1"/>
</dbReference>
<gene>
    <name evidence="2" type="ORF">DSOL_3763</name>
</gene>
<dbReference type="EMBL" id="MLBF01000037">
    <property type="protein sequence ID" value="OLN28952.1"/>
    <property type="molecule type" value="Genomic_DNA"/>
</dbReference>
<evidence type="ECO:0000313" key="2">
    <source>
        <dbReference type="EMBL" id="OLN28952.1"/>
    </source>
</evidence>
<dbReference type="Gene3D" id="2.130.10.10">
    <property type="entry name" value="YVTN repeat-like/Quinoprotein amine dehydrogenase"/>
    <property type="match status" value="2"/>
</dbReference>
<accession>A0A1Q8QNS9</accession>
<comment type="caution">
    <text evidence="2">The sequence shown here is derived from an EMBL/GenBank/DDBJ whole genome shotgun (WGS) entry which is preliminary data.</text>
</comment>
<protein>
    <submittedName>
        <fullName evidence="2">BNR repeat protein</fullName>
    </submittedName>
</protein>
<dbReference type="SUPFAM" id="SSF110296">
    <property type="entry name" value="Oligoxyloglucan reducing end-specific cellobiohydrolase"/>
    <property type="match status" value="2"/>
</dbReference>
<dbReference type="STRING" id="1888891.DSOL_3763"/>
<dbReference type="InterPro" id="IPR015943">
    <property type="entry name" value="WD40/YVTN_repeat-like_dom_sf"/>
</dbReference>
<dbReference type="PANTHER" id="PTHR47199:SF2">
    <property type="entry name" value="PHOTOSYSTEM II STABILITY_ASSEMBLY FACTOR HCF136, CHLOROPLASTIC"/>
    <property type="match status" value="1"/>
</dbReference>
<dbReference type="InterPro" id="IPR058667">
    <property type="entry name" value="DUF6242_C"/>
</dbReference>
<organism evidence="2 3">
    <name type="scientific">Desulfosporosinus metallidurans</name>
    <dbReference type="NCBI Taxonomy" id="1888891"/>
    <lineage>
        <taxon>Bacteria</taxon>
        <taxon>Bacillati</taxon>
        <taxon>Bacillota</taxon>
        <taxon>Clostridia</taxon>
        <taxon>Eubacteriales</taxon>
        <taxon>Desulfitobacteriaceae</taxon>
        <taxon>Desulfosporosinus</taxon>
    </lineage>
</organism>
<reference evidence="2 3" key="1">
    <citation type="submission" date="2016-09" db="EMBL/GenBank/DDBJ databases">
        <title>Complete genome of Desulfosporosinus sp. OL.</title>
        <authorList>
            <person name="Mardanov A."/>
            <person name="Beletsky A."/>
            <person name="Panova A."/>
            <person name="Karnachuk O."/>
            <person name="Ravin N."/>
        </authorList>
    </citation>
    <scope>NUCLEOTIDE SEQUENCE [LARGE SCALE GENOMIC DNA]</scope>
    <source>
        <strain evidence="2 3">OL</strain>
    </source>
</reference>
<proteinExistence type="predicted"/>
<dbReference type="Proteomes" id="UP000186102">
    <property type="component" value="Unassembled WGS sequence"/>
</dbReference>
<dbReference type="PROSITE" id="PS51257">
    <property type="entry name" value="PROKAR_LIPOPROTEIN"/>
    <property type="match status" value="1"/>
</dbReference>
<dbReference type="CDD" id="cd15482">
    <property type="entry name" value="Sialidase_non-viral"/>
    <property type="match status" value="1"/>
</dbReference>